<protein>
    <submittedName>
        <fullName evidence="1">Uncharacterized protein</fullName>
    </submittedName>
</protein>
<proteinExistence type="predicted"/>
<organism evidence="1 2">
    <name type="scientific">Desulfocucumis palustris</name>
    <dbReference type="NCBI Taxonomy" id="1898651"/>
    <lineage>
        <taxon>Bacteria</taxon>
        <taxon>Bacillati</taxon>
        <taxon>Bacillota</taxon>
        <taxon>Clostridia</taxon>
        <taxon>Eubacteriales</taxon>
        <taxon>Desulfocucumaceae</taxon>
        <taxon>Desulfocucumis</taxon>
    </lineage>
</organism>
<reference evidence="2" key="1">
    <citation type="submission" date="2018-02" db="EMBL/GenBank/DDBJ databases">
        <title>Genome sequence of Desulfocucumis palustris strain NAW-5.</title>
        <authorList>
            <person name="Watanabe M."/>
            <person name="Kojima H."/>
            <person name="Fukui M."/>
        </authorList>
    </citation>
    <scope>NUCLEOTIDE SEQUENCE [LARGE SCALE GENOMIC DNA]</scope>
    <source>
        <strain evidence="2">NAW-5</strain>
    </source>
</reference>
<name>A0A2L2XHP4_9FIRM</name>
<comment type="caution">
    <text evidence="1">The sequence shown here is derived from an EMBL/GenBank/DDBJ whole genome shotgun (WGS) entry which is preliminary data.</text>
</comment>
<gene>
    <name evidence="1" type="ORF">DCCM_4893</name>
</gene>
<dbReference type="AlphaFoldDB" id="A0A2L2XHP4"/>
<sequence>MLYLVLPVNPEELTDESLDSVAGGVIPPGATCSRYDPDKNFGY</sequence>
<evidence type="ECO:0000313" key="1">
    <source>
        <dbReference type="EMBL" id="GBF35758.1"/>
    </source>
</evidence>
<keyword evidence="2" id="KW-1185">Reference proteome</keyword>
<dbReference type="Proteomes" id="UP000239549">
    <property type="component" value="Unassembled WGS sequence"/>
</dbReference>
<dbReference type="EMBL" id="BFAV01000182">
    <property type="protein sequence ID" value="GBF35758.1"/>
    <property type="molecule type" value="Genomic_DNA"/>
</dbReference>
<accession>A0A2L2XHP4</accession>
<evidence type="ECO:0000313" key="2">
    <source>
        <dbReference type="Proteomes" id="UP000239549"/>
    </source>
</evidence>